<dbReference type="Proteomes" id="UP001217417">
    <property type="component" value="Unassembled WGS sequence"/>
</dbReference>
<keyword evidence="2" id="KW-0812">Transmembrane</keyword>
<reference evidence="7" key="1">
    <citation type="submission" date="2023-03" db="EMBL/GenBank/DDBJ databases">
        <title>Near-Complete genome sequence of Lipomyces tetrasporous NRRL Y-64009, an oleaginous yeast capable of growing on lignocellulosic hydrolysates.</title>
        <authorList>
            <consortium name="Lawrence Berkeley National Laboratory"/>
            <person name="Jagtap S.S."/>
            <person name="Liu J.-J."/>
            <person name="Walukiewicz H.E."/>
            <person name="Pangilinan J."/>
            <person name="Lipzen A."/>
            <person name="Ahrendt S."/>
            <person name="Koriabine M."/>
            <person name="Cobaugh K."/>
            <person name="Salamov A."/>
            <person name="Yoshinaga Y."/>
            <person name="Ng V."/>
            <person name="Daum C."/>
            <person name="Grigoriev I.V."/>
            <person name="Slininger P.J."/>
            <person name="Dien B.S."/>
            <person name="Jin Y.-S."/>
            <person name="Rao C.V."/>
        </authorList>
    </citation>
    <scope>NUCLEOTIDE SEQUENCE</scope>
    <source>
        <strain evidence="7">NRRL Y-64009</strain>
    </source>
</reference>
<keyword evidence="8" id="KW-1185">Reference proteome</keyword>
<dbReference type="AlphaFoldDB" id="A0AAD7QQ50"/>
<keyword evidence="4" id="KW-0472">Membrane</keyword>
<proteinExistence type="predicted"/>
<evidence type="ECO:0000313" key="7">
    <source>
        <dbReference type="EMBL" id="KAJ8099433.1"/>
    </source>
</evidence>
<name>A0AAD7QQ50_9ASCO</name>
<comment type="subcellular location">
    <subcellularLocation>
        <location evidence="1">Membrane</location>
        <topology evidence="1">Single-pass membrane protein</topology>
    </subcellularLocation>
</comment>
<dbReference type="GO" id="GO:0009100">
    <property type="term" value="P:glycoprotein metabolic process"/>
    <property type="evidence" value="ECO:0007669"/>
    <property type="project" value="UniProtKB-ARBA"/>
</dbReference>
<comment type="caution">
    <text evidence="7">The sequence shown here is derived from an EMBL/GenBank/DDBJ whole genome shotgun (WGS) entry which is preliminary data.</text>
</comment>
<organism evidence="7 8">
    <name type="scientific">Lipomyces tetrasporus</name>
    <dbReference type="NCBI Taxonomy" id="54092"/>
    <lineage>
        <taxon>Eukaryota</taxon>
        <taxon>Fungi</taxon>
        <taxon>Dikarya</taxon>
        <taxon>Ascomycota</taxon>
        <taxon>Saccharomycotina</taxon>
        <taxon>Lipomycetes</taxon>
        <taxon>Lipomycetales</taxon>
        <taxon>Lipomycetaceae</taxon>
        <taxon>Lipomyces</taxon>
    </lineage>
</organism>
<protein>
    <submittedName>
        <fullName evidence="7">LicD family-domain-containing protein</fullName>
    </submittedName>
</protein>
<feature type="region of interest" description="Disordered" evidence="5">
    <location>
        <begin position="300"/>
        <end position="322"/>
    </location>
</feature>
<evidence type="ECO:0000256" key="3">
    <source>
        <dbReference type="ARBA" id="ARBA00022989"/>
    </source>
</evidence>
<feature type="region of interest" description="Disordered" evidence="5">
    <location>
        <begin position="354"/>
        <end position="399"/>
    </location>
</feature>
<gene>
    <name evidence="7" type="ORF">POJ06DRAFT_134845</name>
</gene>
<dbReference type="InterPro" id="IPR009644">
    <property type="entry name" value="FKTN/MNN4/W02B3.4-1"/>
</dbReference>
<dbReference type="RefSeq" id="XP_056042883.1">
    <property type="nucleotide sequence ID" value="XM_056184436.1"/>
</dbReference>
<dbReference type="PANTHER" id="PTHR15407:SF28">
    <property type="entry name" value="RIBITOL-5-PHOSPHATE TRANSFERASE FKTN"/>
    <property type="match status" value="1"/>
</dbReference>
<dbReference type="PANTHER" id="PTHR15407">
    <property type="entry name" value="FUKUTIN-RELATED"/>
    <property type="match status" value="1"/>
</dbReference>
<keyword evidence="3" id="KW-1133">Transmembrane helix</keyword>
<dbReference type="GeneID" id="80879602"/>
<evidence type="ECO:0000256" key="4">
    <source>
        <dbReference type="ARBA" id="ARBA00023136"/>
    </source>
</evidence>
<feature type="domain" description="LicD/FKTN/FKRP nucleotidyltransferase" evidence="6">
    <location>
        <begin position="223"/>
        <end position="261"/>
    </location>
</feature>
<feature type="domain" description="LicD/FKTN/FKRP nucleotidyltransferase" evidence="6">
    <location>
        <begin position="110"/>
        <end position="213"/>
    </location>
</feature>
<evidence type="ECO:0000256" key="5">
    <source>
        <dbReference type="SAM" id="MobiDB-lite"/>
    </source>
</evidence>
<evidence type="ECO:0000313" key="8">
    <source>
        <dbReference type="Proteomes" id="UP001217417"/>
    </source>
</evidence>
<evidence type="ECO:0000259" key="6">
    <source>
        <dbReference type="Pfam" id="PF04991"/>
    </source>
</evidence>
<sequence length="399" mass="45163">MLRRSYVVLCALVALVVAAFTTLLWALLSVAPDADGFVPMSVTHEQFYIAPPERPIRPPPKYFFEAVVKNDKHWVGLHYDRRYFKSELSDELRECAIHYMLEAWFAFLDENKIESWIAHGTLLGWYWNGETLPWDVDVDVQMFVRTMDRMSKRFNATSYEYTTAENEVRKYYIDVNPYFVYRSRMNAQNVIDARFVDMQSGLYIDITALAEVDPMRHPNVISCKNNHRYLVDDILPLRQTMFSGRHAYIPYEFEKILQKEYSQSALINGRYMGYIFSVTDQKWIKESVFRDLHRGKSDIGRGPVDEPLQRLPTGAGGHLSSSSTRLLIGVPGARAKSAAASAAVESGLSSAATVTSPEYSNTISDTMHSTEDNRSALPAGQPSQGFAVGGGAKGHAKQR</sequence>
<evidence type="ECO:0000256" key="2">
    <source>
        <dbReference type="ARBA" id="ARBA00022692"/>
    </source>
</evidence>
<feature type="compositionally biased region" description="Polar residues" evidence="5">
    <location>
        <begin position="354"/>
        <end position="367"/>
    </location>
</feature>
<dbReference type="EMBL" id="JARPMG010000007">
    <property type="protein sequence ID" value="KAJ8099433.1"/>
    <property type="molecule type" value="Genomic_DNA"/>
</dbReference>
<evidence type="ECO:0000256" key="1">
    <source>
        <dbReference type="ARBA" id="ARBA00004167"/>
    </source>
</evidence>
<dbReference type="InterPro" id="IPR007074">
    <property type="entry name" value="LicD/FKTN/FKRP_NTP_transf"/>
</dbReference>
<dbReference type="GO" id="GO:0016020">
    <property type="term" value="C:membrane"/>
    <property type="evidence" value="ECO:0007669"/>
    <property type="project" value="UniProtKB-SubCell"/>
</dbReference>
<dbReference type="Pfam" id="PF04991">
    <property type="entry name" value="LicD"/>
    <property type="match status" value="2"/>
</dbReference>
<accession>A0AAD7QQ50</accession>